<dbReference type="AlphaFoldDB" id="A0A8K0UYK9"/>
<keyword evidence="1" id="KW-0175">Coiled coil</keyword>
<feature type="coiled-coil region" evidence="1">
    <location>
        <begin position="181"/>
        <end position="293"/>
    </location>
</feature>
<evidence type="ECO:0000256" key="2">
    <source>
        <dbReference type="SAM" id="MobiDB-lite"/>
    </source>
</evidence>
<comment type="caution">
    <text evidence="3">The sequence shown here is derived from an EMBL/GenBank/DDBJ whole genome shotgun (WGS) entry which is preliminary data.</text>
</comment>
<gene>
    <name evidence="3" type="ORF">BXZ70DRAFT_274344</name>
</gene>
<dbReference type="Proteomes" id="UP000813824">
    <property type="component" value="Unassembled WGS sequence"/>
</dbReference>
<name>A0A8K0UYK9_9AGAR</name>
<proteinExistence type="predicted"/>
<evidence type="ECO:0000313" key="4">
    <source>
        <dbReference type="Proteomes" id="UP000813824"/>
    </source>
</evidence>
<evidence type="ECO:0000313" key="3">
    <source>
        <dbReference type="EMBL" id="KAH8107082.1"/>
    </source>
</evidence>
<keyword evidence="4" id="KW-1185">Reference proteome</keyword>
<protein>
    <submittedName>
        <fullName evidence="3">Uncharacterized protein</fullName>
    </submittedName>
</protein>
<feature type="region of interest" description="Disordered" evidence="2">
    <location>
        <begin position="22"/>
        <end position="49"/>
    </location>
</feature>
<dbReference type="EMBL" id="JAEVFJ010000002">
    <property type="protein sequence ID" value="KAH8107082.1"/>
    <property type="molecule type" value="Genomic_DNA"/>
</dbReference>
<sequence>MSSPSADSMEVFILGPPSADVSTSSSEFHIEVSDQCPDLPASPREPTTDYPDTSAMSAIIDWQHIWEAADRSCVESTLSLNLKGIPAILQQLDLQASGGTSDAVETSPQSPHLDLCPTHSDGDDLVDIGQHFRNLCIALNRRDGTGQTVAHIREDFHVISRQLEDWLVATVSLPSPPQGHTERLKERIRTLEQEEQDLSARVFSLEQDLKTANESAEAWKAEARNVQNMQEVAVTAFQRCNALEMENEQLKQAMNAFAEGSTSNTVKELRHIIGDLTRELAMYKKREKILQDKEIQMRAKENASIIEGMRKQTEDLKRRKSQRHALSIKNIF</sequence>
<organism evidence="3 4">
    <name type="scientific">Cristinia sonorae</name>
    <dbReference type="NCBI Taxonomy" id="1940300"/>
    <lineage>
        <taxon>Eukaryota</taxon>
        <taxon>Fungi</taxon>
        <taxon>Dikarya</taxon>
        <taxon>Basidiomycota</taxon>
        <taxon>Agaricomycotina</taxon>
        <taxon>Agaricomycetes</taxon>
        <taxon>Agaricomycetidae</taxon>
        <taxon>Agaricales</taxon>
        <taxon>Pleurotineae</taxon>
        <taxon>Stephanosporaceae</taxon>
        <taxon>Cristinia</taxon>
    </lineage>
</organism>
<dbReference type="OrthoDB" id="2798460at2759"/>
<evidence type="ECO:0000256" key="1">
    <source>
        <dbReference type="SAM" id="Coils"/>
    </source>
</evidence>
<reference evidence="3" key="1">
    <citation type="journal article" date="2021" name="New Phytol.">
        <title>Evolutionary innovations through gain and loss of genes in the ectomycorrhizal Boletales.</title>
        <authorList>
            <person name="Wu G."/>
            <person name="Miyauchi S."/>
            <person name="Morin E."/>
            <person name="Kuo A."/>
            <person name="Drula E."/>
            <person name="Varga T."/>
            <person name="Kohler A."/>
            <person name="Feng B."/>
            <person name="Cao Y."/>
            <person name="Lipzen A."/>
            <person name="Daum C."/>
            <person name="Hundley H."/>
            <person name="Pangilinan J."/>
            <person name="Johnson J."/>
            <person name="Barry K."/>
            <person name="LaButti K."/>
            <person name="Ng V."/>
            <person name="Ahrendt S."/>
            <person name="Min B."/>
            <person name="Choi I.G."/>
            <person name="Park H."/>
            <person name="Plett J.M."/>
            <person name="Magnuson J."/>
            <person name="Spatafora J.W."/>
            <person name="Nagy L.G."/>
            <person name="Henrissat B."/>
            <person name="Grigoriev I.V."/>
            <person name="Yang Z.L."/>
            <person name="Xu J."/>
            <person name="Martin F.M."/>
        </authorList>
    </citation>
    <scope>NUCLEOTIDE SEQUENCE</scope>
    <source>
        <strain evidence="3">KKN 215</strain>
    </source>
</reference>
<accession>A0A8K0UYK9</accession>